<dbReference type="GO" id="GO:0016491">
    <property type="term" value="F:oxidoreductase activity"/>
    <property type="evidence" value="ECO:0007669"/>
    <property type="project" value="UniProtKB-KW"/>
</dbReference>
<organism evidence="5">
    <name type="scientific">marine metagenome</name>
    <dbReference type="NCBI Taxonomy" id="408172"/>
    <lineage>
        <taxon>unclassified sequences</taxon>
        <taxon>metagenomes</taxon>
        <taxon>ecological metagenomes</taxon>
    </lineage>
</organism>
<evidence type="ECO:0000256" key="3">
    <source>
        <dbReference type="ARBA" id="ARBA00023002"/>
    </source>
</evidence>
<dbReference type="SUPFAM" id="SSF56176">
    <property type="entry name" value="FAD-binding/transporter-associated domain-like"/>
    <property type="match status" value="1"/>
</dbReference>
<dbReference type="Gene3D" id="3.30.465.10">
    <property type="match status" value="1"/>
</dbReference>
<reference evidence="5" key="1">
    <citation type="submission" date="2018-05" db="EMBL/GenBank/DDBJ databases">
        <authorList>
            <person name="Lanie J.A."/>
            <person name="Ng W.-L."/>
            <person name="Kazmierczak K.M."/>
            <person name="Andrzejewski T.M."/>
            <person name="Davidsen T.M."/>
            <person name="Wayne K.J."/>
            <person name="Tettelin H."/>
            <person name="Glass J.I."/>
            <person name="Rusch D."/>
            <person name="Podicherti R."/>
            <person name="Tsui H.-C.T."/>
            <person name="Winkler M.E."/>
        </authorList>
    </citation>
    <scope>NUCLEOTIDE SEQUENCE</scope>
</reference>
<gene>
    <name evidence="5" type="ORF">METZ01_LOCUS259432</name>
</gene>
<sequence>ALPWVGHRQTRNKGTVCGSIAHADPSAELPLCLAALKGEALLYSSRGERVLGAEELQTGMLETACAPDEIIRALRFPVAETGTGYAFGEVAYRHGDFAIISIAVVASSKSVRMAVGGINDRPQILEWPSKQGNIFLNETLSDFSRKTDVRGDHHASAHYRRRVLHSLGLRLVQEAFAWIE</sequence>
<proteinExistence type="predicted"/>
<keyword evidence="1" id="KW-0285">Flavoprotein</keyword>
<evidence type="ECO:0000259" key="4">
    <source>
        <dbReference type="PROSITE" id="PS51387"/>
    </source>
</evidence>
<dbReference type="EMBL" id="UINC01071575">
    <property type="protein sequence ID" value="SVC06578.1"/>
    <property type="molecule type" value="Genomic_DNA"/>
</dbReference>
<dbReference type="SUPFAM" id="SSF55447">
    <property type="entry name" value="CO dehydrogenase flavoprotein C-terminal domain-like"/>
    <property type="match status" value="1"/>
</dbReference>
<dbReference type="InterPro" id="IPR036318">
    <property type="entry name" value="FAD-bd_PCMH-like_sf"/>
</dbReference>
<accession>A0A382J468</accession>
<dbReference type="Pfam" id="PF00941">
    <property type="entry name" value="FAD_binding_5"/>
    <property type="match status" value="1"/>
</dbReference>
<protein>
    <recommendedName>
        <fullName evidence="4">FAD-binding PCMH-type domain-containing protein</fullName>
    </recommendedName>
</protein>
<keyword evidence="3" id="KW-0560">Oxidoreductase</keyword>
<feature type="non-terminal residue" evidence="5">
    <location>
        <position position="1"/>
    </location>
</feature>
<feature type="domain" description="FAD-binding PCMH-type" evidence="4">
    <location>
        <begin position="1"/>
        <end position="81"/>
    </location>
</feature>
<dbReference type="PANTHER" id="PTHR42659">
    <property type="entry name" value="XANTHINE DEHYDROGENASE SUBUNIT C-RELATED"/>
    <property type="match status" value="1"/>
</dbReference>
<dbReference type="InterPro" id="IPR016166">
    <property type="entry name" value="FAD-bd_PCMH"/>
</dbReference>
<dbReference type="AlphaFoldDB" id="A0A382J468"/>
<dbReference type="PANTHER" id="PTHR42659:SF2">
    <property type="entry name" value="XANTHINE DEHYDROGENASE SUBUNIT C-RELATED"/>
    <property type="match status" value="1"/>
</dbReference>
<dbReference type="InterPro" id="IPR005107">
    <property type="entry name" value="CO_DH_flav_C"/>
</dbReference>
<keyword evidence="2" id="KW-0274">FAD</keyword>
<dbReference type="InterPro" id="IPR036683">
    <property type="entry name" value="CO_DH_flav_C_dom_sf"/>
</dbReference>
<dbReference type="SMART" id="SM01092">
    <property type="entry name" value="CO_deh_flav_C"/>
    <property type="match status" value="1"/>
</dbReference>
<dbReference type="InterPro" id="IPR016169">
    <property type="entry name" value="FAD-bd_PCMH_sub2"/>
</dbReference>
<dbReference type="GO" id="GO:0071949">
    <property type="term" value="F:FAD binding"/>
    <property type="evidence" value="ECO:0007669"/>
    <property type="project" value="InterPro"/>
</dbReference>
<name>A0A382J468_9ZZZZ</name>
<dbReference type="Gene3D" id="3.30.390.50">
    <property type="entry name" value="CO dehydrogenase flavoprotein, C-terminal domain"/>
    <property type="match status" value="1"/>
</dbReference>
<evidence type="ECO:0000313" key="5">
    <source>
        <dbReference type="EMBL" id="SVC06578.1"/>
    </source>
</evidence>
<dbReference type="InterPro" id="IPR002346">
    <property type="entry name" value="Mopterin_DH_FAD-bd"/>
</dbReference>
<dbReference type="InterPro" id="IPR051312">
    <property type="entry name" value="Diverse_Substr_Oxidored"/>
</dbReference>
<dbReference type="PROSITE" id="PS51387">
    <property type="entry name" value="FAD_PCMH"/>
    <property type="match status" value="1"/>
</dbReference>
<evidence type="ECO:0000256" key="2">
    <source>
        <dbReference type="ARBA" id="ARBA00022827"/>
    </source>
</evidence>
<evidence type="ECO:0000256" key="1">
    <source>
        <dbReference type="ARBA" id="ARBA00022630"/>
    </source>
</evidence>